<dbReference type="Gene3D" id="2.60.120.200">
    <property type="match status" value="1"/>
</dbReference>
<evidence type="ECO:0000313" key="7">
    <source>
        <dbReference type="Proteomes" id="UP001064632"/>
    </source>
</evidence>
<evidence type="ECO:0000256" key="3">
    <source>
        <dbReference type="SAM" id="MobiDB-lite"/>
    </source>
</evidence>
<feature type="compositionally biased region" description="Polar residues" evidence="3">
    <location>
        <begin position="624"/>
        <end position="641"/>
    </location>
</feature>
<keyword evidence="1 4" id="KW-0732">Signal</keyword>
<feature type="region of interest" description="Disordered" evidence="3">
    <location>
        <begin position="482"/>
        <end position="525"/>
    </location>
</feature>
<dbReference type="RefSeq" id="WP_261692902.1">
    <property type="nucleotide sequence ID" value="NZ_CP104694.1"/>
</dbReference>
<keyword evidence="7" id="KW-1185">Reference proteome</keyword>
<dbReference type="Proteomes" id="UP001064632">
    <property type="component" value="Chromosome"/>
</dbReference>
<accession>A0ABY6BDB6</accession>
<feature type="compositionally biased region" description="Gly residues" evidence="3">
    <location>
        <begin position="502"/>
        <end position="525"/>
    </location>
</feature>
<evidence type="ECO:0000259" key="5">
    <source>
        <dbReference type="SMART" id="SM00560"/>
    </source>
</evidence>
<feature type="chain" id="PRO_5046054409" evidence="4">
    <location>
        <begin position="31"/>
        <end position="1041"/>
    </location>
</feature>
<name>A0ABY6BDB6_9GAMM</name>
<evidence type="ECO:0000256" key="4">
    <source>
        <dbReference type="SAM" id="SignalP"/>
    </source>
</evidence>
<protein>
    <submittedName>
        <fullName evidence="6">LamG domain-containing protein</fullName>
    </submittedName>
</protein>
<organism evidence="6 7">
    <name type="scientific">Tahibacter amnicola</name>
    <dbReference type="NCBI Taxonomy" id="2976241"/>
    <lineage>
        <taxon>Bacteria</taxon>
        <taxon>Pseudomonadati</taxon>
        <taxon>Pseudomonadota</taxon>
        <taxon>Gammaproteobacteria</taxon>
        <taxon>Lysobacterales</taxon>
        <taxon>Rhodanobacteraceae</taxon>
        <taxon>Tahibacter</taxon>
    </lineage>
</organism>
<feature type="region of interest" description="Disordered" evidence="3">
    <location>
        <begin position="624"/>
        <end position="651"/>
    </location>
</feature>
<dbReference type="EMBL" id="CP104694">
    <property type="protein sequence ID" value="UXI65907.1"/>
    <property type="molecule type" value="Genomic_DNA"/>
</dbReference>
<evidence type="ECO:0000256" key="2">
    <source>
        <dbReference type="ARBA" id="ARBA00023157"/>
    </source>
</evidence>
<feature type="domain" description="LamG-like jellyroll fold" evidence="5">
    <location>
        <begin position="111"/>
        <end position="237"/>
    </location>
</feature>
<proteinExistence type="predicted"/>
<dbReference type="InterPro" id="IPR013320">
    <property type="entry name" value="ConA-like_dom_sf"/>
</dbReference>
<dbReference type="Pfam" id="PF13385">
    <property type="entry name" value="Laminin_G_3"/>
    <property type="match status" value="1"/>
</dbReference>
<dbReference type="SMART" id="SM00560">
    <property type="entry name" value="LamGL"/>
    <property type="match status" value="1"/>
</dbReference>
<keyword evidence="2" id="KW-1015">Disulfide bond</keyword>
<feature type="compositionally biased region" description="Low complexity" evidence="3">
    <location>
        <begin position="487"/>
        <end position="501"/>
    </location>
</feature>
<evidence type="ECO:0000256" key="1">
    <source>
        <dbReference type="ARBA" id="ARBA00022729"/>
    </source>
</evidence>
<sequence length="1041" mass="101213">MDSEPAPSRIRRPACLAAAWFGLSCSFAQAQLVPVDWYRMGDNDDAPVGQTLATTADLIGTKPLTINGNSVQVTADVSDAAATKVGSGRSLQFTTRDSDYASGPLLTTATDNFGLEAWVKPLSGIPGDQVIAYNGYFGLNGFGIVLKPDNKYYGQIGAATFGGSSATLGSWTHLALVRSDGLARLYVNGVAVGFVETTPPATPTLGFSIGSGLPAGASGLQGLVDEVRYFTFPPGNFVASQLLTGAKMVPTIADDGSDSLRVALATATPGQTIVISATGTIRLDSPLMIWQGVNLAGPGAQHLSISGSNTQRVIWVDELSAVPVPLHIAAVSITNGLAKGGAGGFGKSGGGGGMGAGAGLFVNRGDVTLNHVSFSGNVAQGGNGGYGGAGAYCAGGGGGLGGDGGSASSYSSSAGGGGWLGAGGSSVVSAYPHYFGGAGGGGITGAGGTPGPRSGGGGGAYDAGGNGIDTYGGAGANSIGGDGGSSAGPNGTNYQQGKPGLEFGGGGGSAFQSGGDGGRYGGGGGGSGGLGRGGAGGDFGGSGGGNGMGAPGFGGGSGGNISTTPHSAIFGGGCGGSTGAGQVCTPAPFGGPNANRFGDGYGGGGGALGAAVFVRANNGASLTWNDSSTDAGSLTPGNSNDPARRGQTSGSGLFLLGGSTTLNVGAGTRTIAGSIGGWSGDPPMLTKTGTGTLVLSGGGSALGTVSATRGELRIIGSAVALAAGRSLTVLNPATLSGTAGVSGPVILANGGSISPGDPTVAAGIGTLALGGLGWSSTGVIVMQLGQDSGAASDHLTVNGDLTMAGTGIHRFTIADGTAARICGTTYTLINFTGNTNFTPADLGYTYSGALSPISPASFFSVGDNTIRFTVYCLDNQAITNFAATPANPPYASGGTFSISATPGASSSPLVFGSDTPPVCSVSGTTVTMHSRGVCTLTANQAADTTYNPAPTESLTLHFEQFTVNASAEDAFGTINPPTQSVDYDGTATFTVVPQAGHAAMVSGDTCTVTQGSGDTWMASHITANCNVTANFTDRIFASGFQ</sequence>
<dbReference type="SUPFAM" id="SSF49899">
    <property type="entry name" value="Concanavalin A-like lectins/glucanases"/>
    <property type="match status" value="1"/>
</dbReference>
<evidence type="ECO:0000313" key="6">
    <source>
        <dbReference type="EMBL" id="UXI65907.1"/>
    </source>
</evidence>
<dbReference type="InterPro" id="IPR006558">
    <property type="entry name" value="LamG-like"/>
</dbReference>
<reference evidence="6" key="1">
    <citation type="submission" date="2022-09" db="EMBL/GenBank/DDBJ databases">
        <title>Tahibacter sp. nov., isolated from a fresh water.</title>
        <authorList>
            <person name="Baek J.H."/>
            <person name="Lee J.K."/>
            <person name="Kim J.M."/>
            <person name="Jeon C.O."/>
        </authorList>
    </citation>
    <scope>NUCLEOTIDE SEQUENCE</scope>
    <source>
        <strain evidence="6">W38</strain>
    </source>
</reference>
<feature type="signal peptide" evidence="4">
    <location>
        <begin position="1"/>
        <end position="30"/>
    </location>
</feature>
<gene>
    <name evidence="6" type="ORF">N4264_14195</name>
</gene>